<keyword evidence="2" id="KW-1185">Reference proteome</keyword>
<feature type="non-terminal residue" evidence="1">
    <location>
        <position position="332"/>
    </location>
</feature>
<evidence type="ECO:0000313" key="2">
    <source>
        <dbReference type="Proteomes" id="UP001162483"/>
    </source>
</evidence>
<protein>
    <submittedName>
        <fullName evidence="1">Uncharacterized protein</fullName>
    </submittedName>
</protein>
<comment type="caution">
    <text evidence="1">The sequence shown here is derived from an EMBL/GenBank/DDBJ whole genome shotgun (WGS) entry which is preliminary data.</text>
</comment>
<dbReference type="EMBL" id="CATNWA010016099">
    <property type="protein sequence ID" value="CAI9589897.1"/>
    <property type="molecule type" value="Genomic_DNA"/>
</dbReference>
<sequence length="332" mass="37401">MKYEIEDGSSSDGKAIRFGYNEEEFPGFSWRGYAQMSSIQNEVRIPVSVGKSNLNLFRIILRYINPEVNPVTGHITAFRSRLNKGSLDAKEIVFHPSKEPAFLTVPGKSFAESFSLTPGNWIIKIVVEGVLLDYLVLLPSDFYEASILQLRVTEPCSYNGLTGENCLVYHNLPMERFKCVRGPDMEYFKQDGINRPIIVRKPSIGSPPVAYISGGQVELRFRVNVPKAGFYVLVFEYANEDPQQYILNVYTASNPSAAARVRLYNCKYSFFCRSIVVDSMNRIATFELLSYVEIQVTAASVSFLLHSVCVVPIEEFSIEYAEPKVHCIAAYG</sequence>
<accession>A0ABN9F293</accession>
<evidence type="ECO:0000313" key="1">
    <source>
        <dbReference type="EMBL" id="CAI9589897.1"/>
    </source>
</evidence>
<organism evidence="1 2">
    <name type="scientific">Staurois parvus</name>
    <dbReference type="NCBI Taxonomy" id="386267"/>
    <lineage>
        <taxon>Eukaryota</taxon>
        <taxon>Metazoa</taxon>
        <taxon>Chordata</taxon>
        <taxon>Craniata</taxon>
        <taxon>Vertebrata</taxon>
        <taxon>Euteleostomi</taxon>
        <taxon>Amphibia</taxon>
        <taxon>Batrachia</taxon>
        <taxon>Anura</taxon>
        <taxon>Neobatrachia</taxon>
        <taxon>Ranoidea</taxon>
        <taxon>Ranidae</taxon>
        <taxon>Staurois</taxon>
    </lineage>
</organism>
<name>A0ABN9F293_9NEOB</name>
<proteinExistence type="predicted"/>
<gene>
    <name evidence="1" type="ORF">SPARVUS_LOCUS10955926</name>
</gene>
<reference evidence="1" key="1">
    <citation type="submission" date="2023-05" db="EMBL/GenBank/DDBJ databases">
        <authorList>
            <person name="Stuckert A."/>
        </authorList>
    </citation>
    <scope>NUCLEOTIDE SEQUENCE</scope>
</reference>
<dbReference type="Proteomes" id="UP001162483">
    <property type="component" value="Unassembled WGS sequence"/>
</dbReference>